<sequence length="206" mass="23653">MSKLKNIVVFTDGSCMNNGKKYAIGGIGIHFPHGEFKDISRLFTKGCCTNQRTELYAILYAIKYIDVKLGLKNCSVYICTDSQYSINCITKWVPSWIKKNWMTKNNTPVANREFIEPIYKYYNKYNITFEHIEAHTGGIDSDSIANARADFLATQATKKAFAENKIRGSKTNNYGKNNYGKNNYRTHNYRNKPNVDDDIIIELVKK</sequence>
<dbReference type="CDD" id="cd09280">
    <property type="entry name" value="RNase_HI_eukaryote_like"/>
    <property type="match status" value="1"/>
</dbReference>
<dbReference type="GO" id="GO:0046872">
    <property type="term" value="F:metal ion binding"/>
    <property type="evidence" value="ECO:0007669"/>
    <property type="project" value="UniProtKB-KW"/>
</dbReference>
<dbReference type="GO" id="GO:0003676">
    <property type="term" value="F:nucleic acid binding"/>
    <property type="evidence" value="ECO:0007669"/>
    <property type="project" value="InterPro"/>
</dbReference>
<dbReference type="InterPro" id="IPR012337">
    <property type="entry name" value="RNaseH-like_sf"/>
</dbReference>
<evidence type="ECO:0000256" key="7">
    <source>
        <dbReference type="ARBA" id="ARBA00022801"/>
    </source>
</evidence>
<dbReference type="InterPro" id="IPR002156">
    <property type="entry name" value="RNaseH_domain"/>
</dbReference>
<feature type="domain" description="RNase H type-1" evidence="8">
    <location>
        <begin position="3"/>
        <end position="158"/>
    </location>
</feature>
<evidence type="ECO:0000256" key="1">
    <source>
        <dbReference type="ARBA" id="ARBA00000077"/>
    </source>
</evidence>
<keyword evidence="7" id="KW-0378">Hydrolase</keyword>
<comment type="similarity">
    <text evidence="2">Belongs to the RNase H family.</text>
</comment>
<dbReference type="GO" id="GO:0004523">
    <property type="term" value="F:RNA-DNA hybrid ribonuclease activity"/>
    <property type="evidence" value="ECO:0007669"/>
    <property type="project" value="UniProtKB-EC"/>
</dbReference>
<evidence type="ECO:0000256" key="5">
    <source>
        <dbReference type="ARBA" id="ARBA00022723"/>
    </source>
</evidence>
<evidence type="ECO:0000256" key="3">
    <source>
        <dbReference type="ARBA" id="ARBA00012180"/>
    </source>
</evidence>
<protein>
    <recommendedName>
        <fullName evidence="3">ribonuclease H</fullName>
        <ecNumber evidence="3">3.1.26.4</ecNumber>
    </recommendedName>
</protein>
<dbReference type="InterPro" id="IPR036397">
    <property type="entry name" value="RNaseH_sf"/>
</dbReference>
<evidence type="ECO:0000313" key="10">
    <source>
        <dbReference type="Proteomes" id="UP000241071"/>
    </source>
</evidence>
<gene>
    <name evidence="9" type="ORF">glt_00389</name>
</gene>
<proteinExistence type="inferred from homology"/>
<dbReference type="EMBL" id="KC008572">
    <property type="protein sequence ID" value="AGF85198.1"/>
    <property type="molecule type" value="Genomic_DNA"/>
</dbReference>
<dbReference type="InterPro" id="IPR050092">
    <property type="entry name" value="RNase_H"/>
</dbReference>
<organism evidence="9 10">
    <name type="scientific">Moumouvirus goulette</name>
    <dbReference type="NCBI Taxonomy" id="1247379"/>
    <lineage>
        <taxon>Viruses</taxon>
        <taxon>Varidnaviria</taxon>
        <taxon>Bamfordvirae</taxon>
        <taxon>Nucleocytoviricota</taxon>
        <taxon>Megaviricetes</taxon>
        <taxon>Imitervirales</taxon>
        <taxon>Mimiviridae</taxon>
        <taxon>Megamimivirinae</taxon>
        <taxon>Moumouvirus</taxon>
        <taxon>Moumouvirus goulettemassiliense</taxon>
    </lineage>
</organism>
<evidence type="ECO:0000256" key="6">
    <source>
        <dbReference type="ARBA" id="ARBA00022759"/>
    </source>
</evidence>
<dbReference type="Gene3D" id="3.30.420.10">
    <property type="entry name" value="Ribonuclease H-like superfamily/Ribonuclease H"/>
    <property type="match status" value="1"/>
</dbReference>
<accession>M1PGQ9</accession>
<keyword evidence="4" id="KW-0540">Nuclease</keyword>
<reference evidence="9 10" key="1">
    <citation type="submission" date="2012-10" db="EMBL/GenBank/DDBJ databases">
        <title>Complete genome sequence of Moumouvirus goulette.</title>
        <authorList>
            <person name="Fournous G."/>
            <person name="Bougalmi M."/>
            <person name="Colson P."/>
        </authorList>
    </citation>
    <scope>NUCLEOTIDE SEQUENCE [LARGE SCALE GENOMIC DNA]</scope>
</reference>
<evidence type="ECO:0000259" key="8">
    <source>
        <dbReference type="PROSITE" id="PS50879"/>
    </source>
</evidence>
<evidence type="ECO:0000256" key="2">
    <source>
        <dbReference type="ARBA" id="ARBA00005300"/>
    </source>
</evidence>
<dbReference type="PANTHER" id="PTHR10642:SF26">
    <property type="entry name" value="RIBONUCLEASE H1"/>
    <property type="match status" value="1"/>
</dbReference>
<dbReference type="EC" id="3.1.26.4" evidence="3"/>
<dbReference type="Pfam" id="PF00075">
    <property type="entry name" value="RNase_H"/>
    <property type="match status" value="1"/>
</dbReference>
<dbReference type="PROSITE" id="PS50879">
    <property type="entry name" value="RNASE_H_1"/>
    <property type="match status" value="1"/>
</dbReference>
<dbReference type="Proteomes" id="UP000241071">
    <property type="component" value="Segment"/>
</dbReference>
<comment type="catalytic activity">
    <reaction evidence="1">
        <text>Endonucleolytic cleavage to 5'-phosphomonoester.</text>
        <dbReference type="EC" id="3.1.26.4"/>
    </reaction>
</comment>
<dbReference type="PANTHER" id="PTHR10642">
    <property type="entry name" value="RIBONUCLEASE H1"/>
    <property type="match status" value="1"/>
</dbReference>
<evidence type="ECO:0000313" key="9">
    <source>
        <dbReference type="EMBL" id="AGF85198.1"/>
    </source>
</evidence>
<dbReference type="GO" id="GO:0043137">
    <property type="term" value="P:DNA replication, removal of RNA primer"/>
    <property type="evidence" value="ECO:0007669"/>
    <property type="project" value="TreeGrafter"/>
</dbReference>
<keyword evidence="5" id="KW-0479">Metal-binding</keyword>
<dbReference type="SUPFAM" id="SSF53098">
    <property type="entry name" value="Ribonuclease H-like"/>
    <property type="match status" value="1"/>
</dbReference>
<keyword evidence="10" id="KW-1185">Reference proteome</keyword>
<evidence type="ECO:0000256" key="4">
    <source>
        <dbReference type="ARBA" id="ARBA00022722"/>
    </source>
</evidence>
<name>M1PGQ9_9VIRU</name>
<keyword evidence="6" id="KW-0255">Endonuclease</keyword>